<comment type="caution">
    <text evidence="1">The sequence shown here is derived from an EMBL/GenBank/DDBJ whole genome shotgun (WGS) entry which is preliminary data.</text>
</comment>
<sequence>MSHFVRRRGSFHFTALSAFEDKIPGHNFPSSGAMEYWRSCSAMNPSSIASEFRRLSSSGTSGRIGRLVLSNDEDFGR</sequence>
<gene>
    <name evidence="1" type="ORF">DPMN_115991</name>
</gene>
<accession>A0A9D4KM88</accession>
<evidence type="ECO:0000313" key="1">
    <source>
        <dbReference type="EMBL" id="KAH3842495.1"/>
    </source>
</evidence>
<proteinExistence type="predicted"/>
<dbReference type="EMBL" id="JAIWYP010000004">
    <property type="protein sequence ID" value="KAH3842495.1"/>
    <property type="molecule type" value="Genomic_DNA"/>
</dbReference>
<organism evidence="1 2">
    <name type="scientific">Dreissena polymorpha</name>
    <name type="common">Zebra mussel</name>
    <name type="synonym">Mytilus polymorpha</name>
    <dbReference type="NCBI Taxonomy" id="45954"/>
    <lineage>
        <taxon>Eukaryota</taxon>
        <taxon>Metazoa</taxon>
        <taxon>Spiralia</taxon>
        <taxon>Lophotrochozoa</taxon>
        <taxon>Mollusca</taxon>
        <taxon>Bivalvia</taxon>
        <taxon>Autobranchia</taxon>
        <taxon>Heteroconchia</taxon>
        <taxon>Euheterodonta</taxon>
        <taxon>Imparidentia</taxon>
        <taxon>Neoheterodontei</taxon>
        <taxon>Myida</taxon>
        <taxon>Dreissenoidea</taxon>
        <taxon>Dreissenidae</taxon>
        <taxon>Dreissena</taxon>
    </lineage>
</organism>
<protein>
    <submittedName>
        <fullName evidence="1">Uncharacterized protein</fullName>
    </submittedName>
</protein>
<evidence type="ECO:0000313" key="2">
    <source>
        <dbReference type="Proteomes" id="UP000828390"/>
    </source>
</evidence>
<reference evidence="1" key="2">
    <citation type="submission" date="2020-11" db="EMBL/GenBank/DDBJ databases">
        <authorList>
            <person name="McCartney M.A."/>
            <person name="Auch B."/>
            <person name="Kono T."/>
            <person name="Mallez S."/>
            <person name="Becker A."/>
            <person name="Gohl D.M."/>
            <person name="Silverstein K.A.T."/>
            <person name="Koren S."/>
            <person name="Bechman K.B."/>
            <person name="Herman A."/>
            <person name="Abrahante J.E."/>
            <person name="Garbe J."/>
        </authorList>
    </citation>
    <scope>NUCLEOTIDE SEQUENCE</scope>
    <source>
        <strain evidence="1">Duluth1</strain>
        <tissue evidence="1">Whole animal</tissue>
    </source>
</reference>
<dbReference type="Proteomes" id="UP000828390">
    <property type="component" value="Unassembled WGS sequence"/>
</dbReference>
<reference evidence="1" key="1">
    <citation type="journal article" date="2019" name="bioRxiv">
        <title>The Genome of the Zebra Mussel, Dreissena polymorpha: A Resource for Invasive Species Research.</title>
        <authorList>
            <person name="McCartney M.A."/>
            <person name="Auch B."/>
            <person name="Kono T."/>
            <person name="Mallez S."/>
            <person name="Zhang Y."/>
            <person name="Obille A."/>
            <person name="Becker A."/>
            <person name="Abrahante J.E."/>
            <person name="Garbe J."/>
            <person name="Badalamenti J.P."/>
            <person name="Herman A."/>
            <person name="Mangelson H."/>
            <person name="Liachko I."/>
            <person name="Sullivan S."/>
            <person name="Sone E.D."/>
            <person name="Koren S."/>
            <person name="Silverstein K.A.T."/>
            <person name="Beckman K.B."/>
            <person name="Gohl D.M."/>
        </authorList>
    </citation>
    <scope>NUCLEOTIDE SEQUENCE</scope>
    <source>
        <strain evidence="1">Duluth1</strain>
        <tissue evidence="1">Whole animal</tissue>
    </source>
</reference>
<name>A0A9D4KM88_DREPO</name>
<keyword evidence="2" id="KW-1185">Reference proteome</keyword>
<dbReference type="AlphaFoldDB" id="A0A9D4KM88"/>